<keyword evidence="3" id="KW-1185">Reference proteome</keyword>
<reference evidence="2 3" key="1">
    <citation type="submission" date="2021-06" db="EMBL/GenBank/DDBJ databases">
        <title>A haploid diamondback moth (Plutella xylostella L.) genome assembly resolves 31 chromosomes and identifies a diamide resistance mutation.</title>
        <authorList>
            <person name="Ward C.M."/>
            <person name="Perry K.D."/>
            <person name="Baker G."/>
            <person name="Powis K."/>
            <person name="Heckel D.G."/>
            <person name="Baxter S.W."/>
        </authorList>
    </citation>
    <scope>NUCLEOTIDE SEQUENCE [LARGE SCALE GENOMIC DNA]</scope>
    <source>
        <strain evidence="2 3">LV</strain>
        <tissue evidence="2">Single pupa</tissue>
    </source>
</reference>
<comment type="caution">
    <text evidence="2">The sequence shown here is derived from an EMBL/GenBank/DDBJ whole genome shotgun (WGS) entry which is preliminary data.</text>
</comment>
<evidence type="ECO:0000256" key="1">
    <source>
        <dbReference type="SAM" id="MobiDB-lite"/>
    </source>
</evidence>
<dbReference type="EMBL" id="JAHIBW010000124">
    <property type="protein sequence ID" value="KAG7294847.1"/>
    <property type="molecule type" value="Genomic_DNA"/>
</dbReference>
<protein>
    <submittedName>
        <fullName evidence="2">Uncharacterized protein</fullName>
    </submittedName>
</protein>
<dbReference type="Proteomes" id="UP000823941">
    <property type="component" value="Unassembled WGS sequence"/>
</dbReference>
<feature type="region of interest" description="Disordered" evidence="1">
    <location>
        <begin position="1"/>
        <end position="36"/>
    </location>
</feature>
<proteinExistence type="predicted"/>
<name>A0ABQ7PPC8_PLUXY</name>
<sequence>ARTHSIERREANPEVNYDDQPLSDAAADDDTQNDADQGNYSLIYLILRINISKITRNMCDGGSPIN</sequence>
<accession>A0ABQ7PPC8</accession>
<evidence type="ECO:0000313" key="2">
    <source>
        <dbReference type="EMBL" id="KAG7294847.1"/>
    </source>
</evidence>
<feature type="compositionally biased region" description="Basic and acidic residues" evidence="1">
    <location>
        <begin position="1"/>
        <end position="12"/>
    </location>
</feature>
<feature type="non-terminal residue" evidence="2">
    <location>
        <position position="1"/>
    </location>
</feature>
<organism evidence="2 3">
    <name type="scientific">Plutella xylostella</name>
    <name type="common">Diamondback moth</name>
    <name type="synonym">Plutella maculipennis</name>
    <dbReference type="NCBI Taxonomy" id="51655"/>
    <lineage>
        <taxon>Eukaryota</taxon>
        <taxon>Metazoa</taxon>
        <taxon>Ecdysozoa</taxon>
        <taxon>Arthropoda</taxon>
        <taxon>Hexapoda</taxon>
        <taxon>Insecta</taxon>
        <taxon>Pterygota</taxon>
        <taxon>Neoptera</taxon>
        <taxon>Endopterygota</taxon>
        <taxon>Lepidoptera</taxon>
        <taxon>Glossata</taxon>
        <taxon>Ditrysia</taxon>
        <taxon>Yponomeutoidea</taxon>
        <taxon>Plutellidae</taxon>
        <taxon>Plutella</taxon>
    </lineage>
</organism>
<evidence type="ECO:0000313" key="3">
    <source>
        <dbReference type="Proteomes" id="UP000823941"/>
    </source>
</evidence>
<gene>
    <name evidence="2" type="ORF">JYU34_022777</name>
</gene>